<feature type="region of interest" description="Disordered" evidence="1">
    <location>
        <begin position="236"/>
        <end position="257"/>
    </location>
</feature>
<dbReference type="KEGG" id="qsa:O6P43_019132"/>
<feature type="region of interest" description="Disordered" evidence="1">
    <location>
        <begin position="30"/>
        <end position="105"/>
    </location>
</feature>
<keyword evidence="3" id="KW-1185">Reference proteome</keyword>
<gene>
    <name evidence="2" type="ORF">O6P43_019132</name>
</gene>
<evidence type="ECO:0000313" key="3">
    <source>
        <dbReference type="Proteomes" id="UP001163823"/>
    </source>
</evidence>
<comment type="caution">
    <text evidence="2">The sequence shown here is derived from an EMBL/GenBank/DDBJ whole genome shotgun (WGS) entry which is preliminary data.</text>
</comment>
<proteinExistence type="predicted"/>
<name>A0AAD7LJC6_QUISA</name>
<dbReference type="Proteomes" id="UP001163823">
    <property type="component" value="Chromosome 8"/>
</dbReference>
<feature type="compositionally biased region" description="Polar residues" evidence="1">
    <location>
        <begin position="91"/>
        <end position="105"/>
    </location>
</feature>
<feature type="compositionally biased region" description="Acidic residues" evidence="1">
    <location>
        <begin position="243"/>
        <end position="253"/>
    </location>
</feature>
<dbReference type="EMBL" id="JARAOO010000008">
    <property type="protein sequence ID" value="KAJ7958396.1"/>
    <property type="molecule type" value="Genomic_DNA"/>
</dbReference>
<reference evidence="2" key="1">
    <citation type="journal article" date="2023" name="Science">
        <title>Elucidation of the pathway for biosynthesis of saponin adjuvants from the soapbark tree.</title>
        <authorList>
            <person name="Reed J."/>
            <person name="Orme A."/>
            <person name="El-Demerdash A."/>
            <person name="Owen C."/>
            <person name="Martin L.B.B."/>
            <person name="Misra R.C."/>
            <person name="Kikuchi S."/>
            <person name="Rejzek M."/>
            <person name="Martin A.C."/>
            <person name="Harkess A."/>
            <person name="Leebens-Mack J."/>
            <person name="Louveau T."/>
            <person name="Stephenson M.J."/>
            <person name="Osbourn A."/>
        </authorList>
    </citation>
    <scope>NUCLEOTIDE SEQUENCE</scope>
    <source>
        <strain evidence="2">S10</strain>
    </source>
</reference>
<evidence type="ECO:0000313" key="2">
    <source>
        <dbReference type="EMBL" id="KAJ7958396.1"/>
    </source>
</evidence>
<organism evidence="2 3">
    <name type="scientific">Quillaja saponaria</name>
    <name type="common">Soap bark tree</name>
    <dbReference type="NCBI Taxonomy" id="32244"/>
    <lineage>
        <taxon>Eukaryota</taxon>
        <taxon>Viridiplantae</taxon>
        <taxon>Streptophyta</taxon>
        <taxon>Embryophyta</taxon>
        <taxon>Tracheophyta</taxon>
        <taxon>Spermatophyta</taxon>
        <taxon>Magnoliopsida</taxon>
        <taxon>eudicotyledons</taxon>
        <taxon>Gunneridae</taxon>
        <taxon>Pentapetalae</taxon>
        <taxon>rosids</taxon>
        <taxon>fabids</taxon>
        <taxon>Fabales</taxon>
        <taxon>Quillajaceae</taxon>
        <taxon>Quillaja</taxon>
    </lineage>
</organism>
<protein>
    <submittedName>
        <fullName evidence="2">RWP-RK domain containing protein</fullName>
    </submittedName>
</protein>
<sequence>MADPEAVVPYYDPYESPLNHNILNFANDQNPTLADLSQPTLQGPFPYTSSLPEINETTPGDNHPFSDPMVHGAFQSNNGGGSTEAGPSNVHAESSHQGQENFGSQNFGEDGIPLSIWPEPPIPFFCSCCQVLRQLVHTNGSIIAKIEIHGRLGMICHAILEERNVNVSSSNHHQIKMFDFCGKSLEDIKYFLMQYCLRQNLAGFAMMEDPLSSYYETLCIGLDWDDDLNDFHQFSPNNSGEASEMEQEAEAENGEERPRVNLSVQVIVTLVFVLEASTRVSLAEFGIVFVIFSSLHDILVILCRGKELYG</sequence>
<evidence type="ECO:0000256" key="1">
    <source>
        <dbReference type="SAM" id="MobiDB-lite"/>
    </source>
</evidence>
<accession>A0AAD7LJC6</accession>
<dbReference type="AlphaFoldDB" id="A0AAD7LJC6"/>
<feature type="compositionally biased region" description="Polar residues" evidence="1">
    <location>
        <begin position="30"/>
        <end position="60"/>
    </location>
</feature>